<dbReference type="EMBL" id="OZ034814">
    <property type="protein sequence ID" value="CAL1363658.1"/>
    <property type="molecule type" value="Genomic_DNA"/>
</dbReference>
<keyword evidence="3" id="KW-1185">Reference proteome</keyword>
<feature type="compositionally biased region" description="Polar residues" evidence="1">
    <location>
        <begin position="97"/>
        <end position="107"/>
    </location>
</feature>
<dbReference type="AlphaFoldDB" id="A0AAV2D1T3"/>
<evidence type="ECO:0000256" key="1">
    <source>
        <dbReference type="SAM" id="MobiDB-lite"/>
    </source>
</evidence>
<feature type="region of interest" description="Disordered" evidence="1">
    <location>
        <begin position="88"/>
        <end position="107"/>
    </location>
</feature>
<protein>
    <submittedName>
        <fullName evidence="2">Uncharacterized protein</fullName>
    </submittedName>
</protein>
<evidence type="ECO:0000313" key="3">
    <source>
        <dbReference type="Proteomes" id="UP001497516"/>
    </source>
</evidence>
<name>A0AAV2D1T3_9ROSI</name>
<accession>A0AAV2D1T3</accession>
<feature type="region of interest" description="Disordered" evidence="1">
    <location>
        <begin position="1"/>
        <end position="54"/>
    </location>
</feature>
<dbReference type="Proteomes" id="UP001497516">
    <property type="component" value="Chromosome 10"/>
</dbReference>
<gene>
    <name evidence="2" type="ORF">LTRI10_LOCUS10020</name>
</gene>
<evidence type="ECO:0000313" key="2">
    <source>
        <dbReference type="EMBL" id="CAL1363658.1"/>
    </source>
</evidence>
<reference evidence="2 3" key="1">
    <citation type="submission" date="2024-04" db="EMBL/GenBank/DDBJ databases">
        <authorList>
            <person name="Fracassetti M."/>
        </authorList>
    </citation>
    <scope>NUCLEOTIDE SEQUENCE [LARGE SCALE GENOMIC DNA]</scope>
</reference>
<organism evidence="2 3">
    <name type="scientific">Linum trigynum</name>
    <dbReference type="NCBI Taxonomy" id="586398"/>
    <lineage>
        <taxon>Eukaryota</taxon>
        <taxon>Viridiplantae</taxon>
        <taxon>Streptophyta</taxon>
        <taxon>Embryophyta</taxon>
        <taxon>Tracheophyta</taxon>
        <taxon>Spermatophyta</taxon>
        <taxon>Magnoliopsida</taxon>
        <taxon>eudicotyledons</taxon>
        <taxon>Gunneridae</taxon>
        <taxon>Pentapetalae</taxon>
        <taxon>rosids</taxon>
        <taxon>fabids</taxon>
        <taxon>Malpighiales</taxon>
        <taxon>Linaceae</taxon>
        <taxon>Linum</taxon>
    </lineage>
</organism>
<proteinExistence type="predicted"/>
<sequence length="107" mass="11383">MGESSSQNIGGGDQSRHNDDGDEGLALTLTRPTKKQKKPEITANDHLPTFHTKPRNWFPHEFVPPAFPASSSYSSELILFNSSSSIGAGASGPDDFAQSTVTDGCFG</sequence>